<dbReference type="SUPFAM" id="SSF56176">
    <property type="entry name" value="FAD-binding/transporter-associated domain-like"/>
    <property type="match status" value="1"/>
</dbReference>
<name>A0ABV9YGJ5_9PSEU</name>
<gene>
    <name evidence="4" type="ORF">ACFPBZ_04520</name>
</gene>
<protein>
    <submittedName>
        <fullName evidence="4">FAD-binding oxidoreductase</fullName>
    </submittedName>
</protein>
<reference evidence="5" key="1">
    <citation type="journal article" date="2019" name="Int. J. Syst. Evol. Microbiol.">
        <title>The Global Catalogue of Microorganisms (GCM) 10K type strain sequencing project: providing services to taxonomists for standard genome sequencing and annotation.</title>
        <authorList>
            <consortium name="The Broad Institute Genomics Platform"/>
            <consortium name="The Broad Institute Genome Sequencing Center for Infectious Disease"/>
            <person name="Wu L."/>
            <person name="Ma J."/>
        </authorList>
    </citation>
    <scope>NUCLEOTIDE SEQUENCE [LARGE SCALE GENOMIC DNA]</scope>
    <source>
        <strain evidence="5">CGMCC 4.7093</strain>
    </source>
</reference>
<dbReference type="InterPro" id="IPR016166">
    <property type="entry name" value="FAD-bd_PCMH"/>
</dbReference>
<dbReference type="Gene3D" id="3.30.465.10">
    <property type="match status" value="1"/>
</dbReference>
<evidence type="ECO:0000256" key="1">
    <source>
        <dbReference type="ARBA" id="ARBA00022630"/>
    </source>
</evidence>
<dbReference type="Pfam" id="PF01565">
    <property type="entry name" value="FAD_binding_4"/>
    <property type="match status" value="1"/>
</dbReference>
<evidence type="ECO:0000259" key="3">
    <source>
        <dbReference type="PROSITE" id="PS51387"/>
    </source>
</evidence>
<dbReference type="InterPro" id="IPR036318">
    <property type="entry name" value="FAD-bd_PCMH-like_sf"/>
</dbReference>
<evidence type="ECO:0000313" key="4">
    <source>
        <dbReference type="EMBL" id="MFC5061459.1"/>
    </source>
</evidence>
<keyword evidence="2" id="KW-0274">FAD</keyword>
<dbReference type="InterPro" id="IPR016164">
    <property type="entry name" value="FAD-linked_Oxase-like_C"/>
</dbReference>
<dbReference type="PROSITE" id="PS51387">
    <property type="entry name" value="FAD_PCMH"/>
    <property type="match status" value="1"/>
</dbReference>
<evidence type="ECO:0000256" key="2">
    <source>
        <dbReference type="ARBA" id="ARBA00022827"/>
    </source>
</evidence>
<dbReference type="InterPro" id="IPR006094">
    <property type="entry name" value="Oxid_FAD_bind_N"/>
</dbReference>
<comment type="caution">
    <text evidence="4">The sequence shown here is derived from an EMBL/GenBank/DDBJ whole genome shotgun (WGS) entry which is preliminary data.</text>
</comment>
<dbReference type="RefSeq" id="WP_378034804.1">
    <property type="nucleotide sequence ID" value="NZ_JBHSIV010000003.1"/>
</dbReference>
<dbReference type="InterPro" id="IPR016169">
    <property type="entry name" value="FAD-bd_PCMH_sub2"/>
</dbReference>
<proteinExistence type="predicted"/>
<feature type="domain" description="FAD-binding PCMH-type" evidence="3">
    <location>
        <begin position="1"/>
        <end position="172"/>
    </location>
</feature>
<dbReference type="PANTHER" id="PTHR11748:SF103">
    <property type="entry name" value="GLYCOLATE OXIDASE SUBUNIT GLCE"/>
    <property type="match status" value="1"/>
</dbReference>
<sequence>MSTSPTTLVELREAVLDTPGPVVATGAGTAADWGSPVAADATAVSVTGLHGVIQHNPGDMTVSVGAGTPLTALQETLAGKNQRVALDAARAARGATVGGLFATADSGPLALGYGSLRDLVIGVTVVLADGTVARAGGHVIKNVAGYDLTKLLHGAYGTFGLLAEVVLRLHPLPPARRTIALPVDALADLPARGRDVTDTPVEAAALEWSDGRLLALLEGTEAGVEGRAERLTGLLGADAEILSPDDADAAWAAHAAAVDQRPADRAVLRIGTKPTALGEVLTGLTADAGARDVTAAPATGVATLTVPARADAVDAVHRRVAAAGGTSTLRAHPAGVDLPAFGPAPSSAALLRAVAAAFDPEHRLGRGRLAPWVIAPASPAATGPRTGVSA</sequence>
<dbReference type="PANTHER" id="PTHR11748">
    <property type="entry name" value="D-LACTATE DEHYDROGENASE"/>
    <property type="match status" value="1"/>
</dbReference>
<keyword evidence="1" id="KW-0285">Flavoprotein</keyword>
<accession>A0ABV9YGJ5</accession>
<evidence type="ECO:0000313" key="5">
    <source>
        <dbReference type="Proteomes" id="UP001595947"/>
    </source>
</evidence>
<dbReference type="EMBL" id="JBHSIV010000003">
    <property type="protein sequence ID" value="MFC5061459.1"/>
    <property type="molecule type" value="Genomic_DNA"/>
</dbReference>
<organism evidence="4 5">
    <name type="scientific">Actinomycetospora atypica</name>
    <dbReference type="NCBI Taxonomy" id="1290095"/>
    <lineage>
        <taxon>Bacteria</taxon>
        <taxon>Bacillati</taxon>
        <taxon>Actinomycetota</taxon>
        <taxon>Actinomycetes</taxon>
        <taxon>Pseudonocardiales</taxon>
        <taxon>Pseudonocardiaceae</taxon>
        <taxon>Actinomycetospora</taxon>
    </lineage>
</organism>
<dbReference type="Proteomes" id="UP001595947">
    <property type="component" value="Unassembled WGS sequence"/>
</dbReference>
<dbReference type="SUPFAM" id="SSF55103">
    <property type="entry name" value="FAD-linked oxidases, C-terminal domain"/>
    <property type="match status" value="1"/>
</dbReference>
<keyword evidence="5" id="KW-1185">Reference proteome</keyword>